<evidence type="ECO:0000256" key="2">
    <source>
        <dbReference type="ARBA" id="ARBA00023125"/>
    </source>
</evidence>
<keyword evidence="1" id="KW-0805">Transcription regulation</keyword>
<dbReference type="InterPro" id="IPR011991">
    <property type="entry name" value="ArsR-like_HTH"/>
</dbReference>
<evidence type="ECO:0000313" key="5">
    <source>
        <dbReference type="EMBL" id="MBD7912140.1"/>
    </source>
</evidence>
<dbReference type="SUPFAM" id="SSF46785">
    <property type="entry name" value="Winged helix' DNA-binding domain"/>
    <property type="match status" value="1"/>
</dbReference>
<reference evidence="5 6" key="1">
    <citation type="submission" date="2020-08" db="EMBL/GenBank/DDBJ databases">
        <title>A Genomic Blueprint of the Chicken Gut Microbiome.</title>
        <authorList>
            <person name="Gilroy R."/>
            <person name="Ravi A."/>
            <person name="Getino M."/>
            <person name="Pursley I."/>
            <person name="Horton D.L."/>
            <person name="Alikhan N.-F."/>
            <person name="Baker D."/>
            <person name="Gharbi K."/>
            <person name="Hall N."/>
            <person name="Watson M."/>
            <person name="Adriaenssens E.M."/>
            <person name="Foster-Nyarko E."/>
            <person name="Jarju S."/>
            <person name="Secka A."/>
            <person name="Antonio M."/>
            <person name="Oren A."/>
            <person name="Chaudhuri R."/>
            <person name="La Ragione R.M."/>
            <person name="Hildebrand F."/>
            <person name="Pallen M.J."/>
        </authorList>
    </citation>
    <scope>NUCLEOTIDE SEQUENCE [LARGE SCALE GENOMIC DNA]</scope>
    <source>
        <strain evidence="5 6">Sa3CVN1</strain>
    </source>
</reference>
<evidence type="ECO:0000259" key="4">
    <source>
        <dbReference type="PROSITE" id="PS51118"/>
    </source>
</evidence>
<name>A0ABR8PVD2_9CLOT</name>
<dbReference type="InterPro" id="IPR036388">
    <property type="entry name" value="WH-like_DNA-bd_sf"/>
</dbReference>
<evidence type="ECO:0000256" key="3">
    <source>
        <dbReference type="ARBA" id="ARBA00023163"/>
    </source>
</evidence>
<dbReference type="InterPro" id="IPR002577">
    <property type="entry name" value="HTH_HxlR"/>
</dbReference>
<sequence length="112" mass="12766">MNYSKDLFGICPITTAQKILGGKWTIIVLYYLSQGTLRFGELQRKIPDLTQAMLTKQLRSLESYGLVHREVYPEVPPKVEYSLTNLGKEFIPVLDALSVWGESYKNHLNSDS</sequence>
<accession>A0ABR8PVD2</accession>
<dbReference type="InterPro" id="IPR036390">
    <property type="entry name" value="WH_DNA-bd_sf"/>
</dbReference>
<dbReference type="Gene3D" id="1.10.10.10">
    <property type="entry name" value="Winged helix-like DNA-binding domain superfamily/Winged helix DNA-binding domain"/>
    <property type="match status" value="1"/>
</dbReference>
<dbReference type="PANTHER" id="PTHR33204">
    <property type="entry name" value="TRANSCRIPTIONAL REGULATOR, MARR FAMILY"/>
    <property type="match status" value="1"/>
</dbReference>
<keyword evidence="3" id="KW-0804">Transcription</keyword>
<dbReference type="PANTHER" id="PTHR33204:SF29">
    <property type="entry name" value="TRANSCRIPTIONAL REGULATOR"/>
    <property type="match status" value="1"/>
</dbReference>
<dbReference type="RefSeq" id="WP_143317192.1">
    <property type="nucleotide sequence ID" value="NZ_JACSRA010000019.1"/>
</dbReference>
<comment type="caution">
    <text evidence="5">The sequence shown here is derived from an EMBL/GenBank/DDBJ whole genome shotgun (WGS) entry which is preliminary data.</text>
</comment>
<evidence type="ECO:0000256" key="1">
    <source>
        <dbReference type="ARBA" id="ARBA00023015"/>
    </source>
</evidence>
<dbReference type="Pfam" id="PF01638">
    <property type="entry name" value="HxlR"/>
    <property type="match status" value="1"/>
</dbReference>
<dbReference type="PROSITE" id="PS51118">
    <property type="entry name" value="HTH_HXLR"/>
    <property type="match status" value="1"/>
</dbReference>
<evidence type="ECO:0000313" key="6">
    <source>
        <dbReference type="Proteomes" id="UP000627781"/>
    </source>
</evidence>
<keyword evidence="6" id="KW-1185">Reference proteome</keyword>
<dbReference type="EMBL" id="JACSRA010000019">
    <property type="protein sequence ID" value="MBD7912140.1"/>
    <property type="molecule type" value="Genomic_DNA"/>
</dbReference>
<dbReference type="CDD" id="cd00090">
    <property type="entry name" value="HTH_ARSR"/>
    <property type="match status" value="1"/>
</dbReference>
<feature type="domain" description="HTH hxlR-type" evidence="4">
    <location>
        <begin position="11"/>
        <end position="109"/>
    </location>
</feature>
<protein>
    <submittedName>
        <fullName evidence="5">Helix-turn-helix transcriptional regulator</fullName>
    </submittedName>
</protein>
<dbReference type="Proteomes" id="UP000627781">
    <property type="component" value="Unassembled WGS sequence"/>
</dbReference>
<keyword evidence="2" id="KW-0238">DNA-binding</keyword>
<gene>
    <name evidence="5" type="ORF">H9661_12310</name>
</gene>
<organism evidence="5 6">
    <name type="scientific">Clostridium cibarium</name>
    <dbReference type="NCBI Taxonomy" id="2762247"/>
    <lineage>
        <taxon>Bacteria</taxon>
        <taxon>Bacillati</taxon>
        <taxon>Bacillota</taxon>
        <taxon>Clostridia</taxon>
        <taxon>Eubacteriales</taxon>
        <taxon>Clostridiaceae</taxon>
        <taxon>Clostridium</taxon>
    </lineage>
</organism>
<proteinExistence type="predicted"/>